<dbReference type="AlphaFoldDB" id="A0A6A6BC07"/>
<dbReference type="Proteomes" id="UP000799438">
    <property type="component" value="Unassembled WGS sequence"/>
</dbReference>
<evidence type="ECO:0000313" key="2">
    <source>
        <dbReference type="Proteomes" id="UP000799438"/>
    </source>
</evidence>
<proteinExistence type="predicted"/>
<gene>
    <name evidence="1" type="ORF">K452DRAFT_50978</name>
</gene>
<organism evidence="1 2">
    <name type="scientific">Aplosporella prunicola CBS 121167</name>
    <dbReference type="NCBI Taxonomy" id="1176127"/>
    <lineage>
        <taxon>Eukaryota</taxon>
        <taxon>Fungi</taxon>
        <taxon>Dikarya</taxon>
        <taxon>Ascomycota</taxon>
        <taxon>Pezizomycotina</taxon>
        <taxon>Dothideomycetes</taxon>
        <taxon>Dothideomycetes incertae sedis</taxon>
        <taxon>Botryosphaeriales</taxon>
        <taxon>Aplosporellaceae</taxon>
        <taxon>Aplosporella</taxon>
    </lineage>
</organism>
<accession>A0A6A6BC07</accession>
<keyword evidence="2" id="KW-1185">Reference proteome</keyword>
<sequence length="167" mass="17780">MYGQAQRPNSMHLAHRIYRVQASAVAVSKQADLLFRSTCDVSSKARSGAAAAAVAAKTARRSVAKEPKACCLSACLLACLPACLSGIPPIRIPRLEARARRGEAAAVGLRVYAFRSRDSGAGQGRAYIAGQGLAKDGGRRLGAVRNRAGEAVWRAFARMRVDRWVDG</sequence>
<dbReference type="EMBL" id="ML995489">
    <property type="protein sequence ID" value="KAF2140765.1"/>
    <property type="molecule type" value="Genomic_DNA"/>
</dbReference>
<name>A0A6A6BC07_9PEZI</name>
<dbReference type="GeneID" id="54304275"/>
<protein>
    <submittedName>
        <fullName evidence="1">Uncharacterized protein</fullName>
    </submittedName>
</protein>
<dbReference type="RefSeq" id="XP_033396478.1">
    <property type="nucleotide sequence ID" value="XM_033546768.1"/>
</dbReference>
<reference evidence="1" key="1">
    <citation type="journal article" date="2020" name="Stud. Mycol.">
        <title>101 Dothideomycetes genomes: a test case for predicting lifestyles and emergence of pathogens.</title>
        <authorList>
            <person name="Haridas S."/>
            <person name="Albert R."/>
            <person name="Binder M."/>
            <person name="Bloem J."/>
            <person name="Labutti K."/>
            <person name="Salamov A."/>
            <person name="Andreopoulos B."/>
            <person name="Baker S."/>
            <person name="Barry K."/>
            <person name="Bills G."/>
            <person name="Bluhm B."/>
            <person name="Cannon C."/>
            <person name="Castanera R."/>
            <person name="Culley D."/>
            <person name="Daum C."/>
            <person name="Ezra D."/>
            <person name="Gonzalez J."/>
            <person name="Henrissat B."/>
            <person name="Kuo A."/>
            <person name="Liang C."/>
            <person name="Lipzen A."/>
            <person name="Lutzoni F."/>
            <person name="Magnuson J."/>
            <person name="Mondo S."/>
            <person name="Nolan M."/>
            <person name="Ohm R."/>
            <person name="Pangilinan J."/>
            <person name="Park H.-J."/>
            <person name="Ramirez L."/>
            <person name="Alfaro M."/>
            <person name="Sun H."/>
            <person name="Tritt A."/>
            <person name="Yoshinaga Y."/>
            <person name="Zwiers L.-H."/>
            <person name="Turgeon B."/>
            <person name="Goodwin S."/>
            <person name="Spatafora J."/>
            <person name="Crous P."/>
            <person name="Grigoriev I."/>
        </authorList>
    </citation>
    <scope>NUCLEOTIDE SEQUENCE</scope>
    <source>
        <strain evidence="1">CBS 121167</strain>
    </source>
</reference>
<evidence type="ECO:0000313" key="1">
    <source>
        <dbReference type="EMBL" id="KAF2140765.1"/>
    </source>
</evidence>